<accession>A0A445GWP4</accession>
<name>A0A445GWP4_GLYSO</name>
<comment type="caution">
    <text evidence="2">The sequence shown here is derived from an EMBL/GenBank/DDBJ whole genome shotgun (WGS) entry which is preliminary data.</text>
</comment>
<dbReference type="Proteomes" id="UP000289340">
    <property type="component" value="Chromosome 15"/>
</dbReference>
<feature type="region of interest" description="Disordered" evidence="1">
    <location>
        <begin position="113"/>
        <end position="175"/>
    </location>
</feature>
<proteinExistence type="predicted"/>
<evidence type="ECO:0000313" key="2">
    <source>
        <dbReference type="EMBL" id="RZB65738.1"/>
    </source>
</evidence>
<evidence type="ECO:0000256" key="1">
    <source>
        <dbReference type="SAM" id="MobiDB-lite"/>
    </source>
</evidence>
<evidence type="ECO:0000313" key="3">
    <source>
        <dbReference type="Proteomes" id="UP000289340"/>
    </source>
</evidence>
<reference evidence="2 3" key="1">
    <citation type="submission" date="2018-09" db="EMBL/GenBank/DDBJ databases">
        <title>A high-quality reference genome of wild soybean provides a powerful tool to mine soybean genomes.</title>
        <authorList>
            <person name="Xie M."/>
            <person name="Chung C.Y.L."/>
            <person name="Li M.-W."/>
            <person name="Wong F.-L."/>
            <person name="Chan T.-F."/>
            <person name="Lam H.-M."/>
        </authorList>
    </citation>
    <scope>NUCLEOTIDE SEQUENCE [LARGE SCALE GENOMIC DNA]</scope>
    <source>
        <strain evidence="3">cv. W05</strain>
        <tissue evidence="2">Hypocotyl of etiolated seedlings</tissue>
    </source>
</reference>
<dbReference type="EMBL" id="QZWG01000015">
    <property type="protein sequence ID" value="RZB65738.1"/>
    <property type="molecule type" value="Genomic_DNA"/>
</dbReference>
<sequence>MTLFIKQLLPITDQNWAVKVWQKLQAQVDKLSDARLEEAFYQNTKALQSFQCLDANTYRRSMILKANILLAKLQFLNFKAAPLLDLLVSSTWHGNSPRSSGIPAGTVPFGTCGRGKISHGDGDEKPPQLIQGRGRGLCSPPRKVPAGSRGMGTGQKIPPPRGAETGSKVRFGDGE</sequence>
<protein>
    <submittedName>
        <fullName evidence="2">Uncharacterized protein</fullName>
    </submittedName>
</protein>
<dbReference type="AlphaFoldDB" id="A0A445GWP4"/>
<dbReference type="EMBL" id="QZWG01000015">
    <property type="protein sequence ID" value="RZB65737.1"/>
    <property type="molecule type" value="Genomic_DNA"/>
</dbReference>
<keyword evidence="3" id="KW-1185">Reference proteome</keyword>
<organism evidence="2 3">
    <name type="scientific">Glycine soja</name>
    <name type="common">Wild soybean</name>
    <dbReference type="NCBI Taxonomy" id="3848"/>
    <lineage>
        <taxon>Eukaryota</taxon>
        <taxon>Viridiplantae</taxon>
        <taxon>Streptophyta</taxon>
        <taxon>Embryophyta</taxon>
        <taxon>Tracheophyta</taxon>
        <taxon>Spermatophyta</taxon>
        <taxon>Magnoliopsida</taxon>
        <taxon>eudicotyledons</taxon>
        <taxon>Gunneridae</taxon>
        <taxon>Pentapetalae</taxon>
        <taxon>rosids</taxon>
        <taxon>fabids</taxon>
        <taxon>Fabales</taxon>
        <taxon>Fabaceae</taxon>
        <taxon>Papilionoideae</taxon>
        <taxon>50 kb inversion clade</taxon>
        <taxon>NPAAA clade</taxon>
        <taxon>indigoferoid/millettioid clade</taxon>
        <taxon>Phaseoleae</taxon>
        <taxon>Glycine</taxon>
        <taxon>Glycine subgen. Soja</taxon>
    </lineage>
</organism>
<gene>
    <name evidence="2" type="ORF">D0Y65_041692</name>
</gene>